<dbReference type="PROSITE" id="PS50188">
    <property type="entry name" value="B302_SPRY"/>
    <property type="match status" value="1"/>
</dbReference>
<feature type="compositionally biased region" description="Polar residues" evidence="1">
    <location>
        <begin position="1005"/>
        <end position="1014"/>
    </location>
</feature>
<feature type="transmembrane region" description="Helical" evidence="2">
    <location>
        <begin position="65"/>
        <end position="84"/>
    </location>
</feature>
<dbReference type="Gene3D" id="2.60.120.920">
    <property type="match status" value="3"/>
</dbReference>
<dbReference type="GO" id="GO:0007165">
    <property type="term" value="P:signal transduction"/>
    <property type="evidence" value="ECO:0007669"/>
    <property type="project" value="InterPro"/>
</dbReference>
<organism evidence="4 5">
    <name type="scientific">Magallana gigas</name>
    <name type="common">Pacific oyster</name>
    <name type="synonym">Crassostrea gigas</name>
    <dbReference type="NCBI Taxonomy" id="29159"/>
    <lineage>
        <taxon>Eukaryota</taxon>
        <taxon>Metazoa</taxon>
        <taxon>Spiralia</taxon>
        <taxon>Lophotrochozoa</taxon>
        <taxon>Mollusca</taxon>
        <taxon>Bivalvia</taxon>
        <taxon>Autobranchia</taxon>
        <taxon>Pteriomorphia</taxon>
        <taxon>Ostreida</taxon>
        <taxon>Ostreoidea</taxon>
        <taxon>Ostreidae</taxon>
        <taxon>Magallana</taxon>
    </lineage>
</organism>
<feature type="domain" description="B30.2/SPRY" evidence="3">
    <location>
        <begin position="163"/>
        <end position="370"/>
    </location>
</feature>
<dbReference type="InterPro" id="IPR000157">
    <property type="entry name" value="TIR_dom"/>
</dbReference>
<keyword evidence="5" id="KW-1185">Reference proteome</keyword>
<protein>
    <recommendedName>
        <fullName evidence="3">B30.2/SPRY domain-containing protein</fullName>
    </recommendedName>
</protein>
<proteinExistence type="predicted"/>
<evidence type="ECO:0000256" key="2">
    <source>
        <dbReference type="SAM" id="Phobius"/>
    </source>
</evidence>
<sequence length="1014" mass="113800">MSKDNKSIRKFIYWPNFELSEDGSNIEVGTGAGLDVKVTISNSLVQCVGQPLSEKCRWFKMNIKYLATGSFIMFGLNPGCLTGIPEWDRYKSVRYVSDTGGVLSQGVGENTHVKYGVGDEIVCYVEKFFKDKCLVNFFTNGKLVYRHWGHMDKENVYATVGVKFGPAHLIVQWPKPGDFKIDILSLENWICQRASITTKDDTKTMELTNLVGKKSCYSAQGPRPLSKNSSYFEIKIQNQKSMCPAIGLTTALLSTGMFYACGWGDEDGKPTYGYHGEDGCIKKNMFDGYVAQNDEWKCGVGDRMGCGVVIDNKKLSTRLPDETPVYIFATKNGKVIHVQGDIIPEDGYYPTISFFEKGSSVTVKYPADPPLLDIDMENQINLQRDIITDFKMSNRIKFDSFESDRGAKFSLVKQEEDDDIIRGIMCLRRAFKQNNYFQLTTSQFKSVQMGFMEYSSVWDDKENCLYSFDNKNITHRESLIRTRNFSPGTTTISALVWEACDKSAVVLFFEGEVLDKKLLGRCIIESAASQLEIFPAITMTDDSTFEVDWDESEAVDFNIEEVGTWILPDEALVVEGNTISVTDQAQSFPVCALSSGNLRKGKSYFEVTLLETSHKTFPGVGVCSASCPTDSLVGYRVTWLQNIALYLHKGHVLFGQEKSFDLSEEQEVKVGDTIGCQVIFPDKTDKLQMALVKFFVNGVFVYKEVIGVNPSGLFVALCFESEGDKVSLDFSKESPADLETTKELSLVFNSYQDEPRKVQEYQTLSRKKTMYITQQSFGHSYGTKMGTPRIRDRPMYVYVSHANKDGPKANIIFTELTSSGLLAETSAWNATPAAKRQKISECDIMLICVSKHSLKDSEQAMELQYLVTENKKLVPILLEEMKWPPAGNFKSHSKYLLKFEEAVFLIFNEDTMDFKKLVNYISEFVLQEDIKAPKLEIAEPIPVINFSRGPMSTQGPSQSPSAIKPSNQKVSNKPAPSQPTNQKESPKPTKSAAQPTSKESDQKPKSSTKVCQIL</sequence>
<feature type="region of interest" description="Disordered" evidence="1">
    <location>
        <begin position="948"/>
        <end position="1014"/>
    </location>
</feature>
<dbReference type="InterPro" id="IPR001870">
    <property type="entry name" value="B30.2/SPRY"/>
</dbReference>
<feature type="compositionally biased region" description="Polar residues" evidence="1">
    <location>
        <begin position="950"/>
        <end position="983"/>
    </location>
</feature>
<name>A0A8W8I4N8_MAGGI</name>
<dbReference type="InterPro" id="IPR043136">
    <property type="entry name" value="B30.2/SPRY_sf"/>
</dbReference>
<dbReference type="InterPro" id="IPR013320">
    <property type="entry name" value="ConA-like_dom_sf"/>
</dbReference>
<dbReference type="Proteomes" id="UP000005408">
    <property type="component" value="Unassembled WGS sequence"/>
</dbReference>
<dbReference type="AlphaFoldDB" id="A0A8W8I4N8"/>
<keyword evidence="2" id="KW-0812">Transmembrane</keyword>
<reference evidence="4" key="1">
    <citation type="submission" date="2022-08" db="UniProtKB">
        <authorList>
            <consortium name="EnsemblMetazoa"/>
        </authorList>
    </citation>
    <scope>IDENTIFICATION</scope>
    <source>
        <strain evidence="4">05x7-T-G4-1.051#20</strain>
    </source>
</reference>
<dbReference type="InterPro" id="IPR035897">
    <property type="entry name" value="Toll_tir_struct_dom_sf"/>
</dbReference>
<keyword evidence="2" id="KW-1133">Transmembrane helix</keyword>
<evidence type="ECO:0000256" key="1">
    <source>
        <dbReference type="SAM" id="MobiDB-lite"/>
    </source>
</evidence>
<dbReference type="EnsemblMetazoa" id="G12316.1">
    <property type="protein sequence ID" value="G12316.1:cds"/>
    <property type="gene ID" value="G12316"/>
</dbReference>
<evidence type="ECO:0000259" key="3">
    <source>
        <dbReference type="PROSITE" id="PS50188"/>
    </source>
</evidence>
<dbReference type="Pfam" id="PF13676">
    <property type="entry name" value="TIR_2"/>
    <property type="match status" value="1"/>
</dbReference>
<accession>A0A8W8I4N8</accession>
<dbReference type="CDD" id="cd12885">
    <property type="entry name" value="SPRY_RanBP_like"/>
    <property type="match status" value="1"/>
</dbReference>
<dbReference type="SUPFAM" id="SSF49899">
    <property type="entry name" value="Concanavalin A-like lectins/glucanases"/>
    <property type="match status" value="2"/>
</dbReference>
<evidence type="ECO:0000313" key="5">
    <source>
        <dbReference type="Proteomes" id="UP000005408"/>
    </source>
</evidence>
<keyword evidence="2" id="KW-0472">Membrane</keyword>
<dbReference type="InterPro" id="IPR044736">
    <property type="entry name" value="Gid1/RanBPM/SPLA_SPRY"/>
</dbReference>
<dbReference type="SUPFAM" id="SSF52200">
    <property type="entry name" value="Toll/Interleukin receptor TIR domain"/>
    <property type="match status" value="1"/>
</dbReference>
<evidence type="ECO:0000313" key="4">
    <source>
        <dbReference type="EnsemblMetazoa" id="G12316.1:cds"/>
    </source>
</evidence>